<dbReference type="Pfam" id="PF02771">
    <property type="entry name" value="Acyl-CoA_dh_N"/>
    <property type="match status" value="1"/>
</dbReference>
<dbReference type="InterPro" id="IPR013786">
    <property type="entry name" value="AcylCoA_DH/ox_N"/>
</dbReference>
<dbReference type="PANTHER" id="PTHR43884">
    <property type="entry name" value="ACYL-COA DEHYDROGENASE"/>
    <property type="match status" value="1"/>
</dbReference>
<feature type="domain" description="Acyl-CoA dehydrogenase/oxidase N-terminal" evidence="7">
    <location>
        <begin position="7"/>
        <end position="117"/>
    </location>
</feature>
<sequence>MMLEPTGEQLAFQAEVRRYLQRSWPTALSRVAVDGGAPFDRDAWAGLAVMGATGLLVPPEFGGADAGVTEAAFVCEELGRLVVAAPYLSTAVLAPRLLTALADEVAMRRYLPGIADGTTIATVAHLDSKGRWTPGAITVRAGCDGEGWRLDGRVPYVTDLPSADLVLVLATAPDGLGVFAVPVHGQGVTVRLLDCLDRTQPLGGLDFAAAGAVRLGADRGHDAVVAAVNDAMAAALACLAAGQVGGAEQCLELSAAYAGQRVQFGRIIGSYQAIKHKCADMLARVESARSAAHHLIHAVETRSPELATAISLASAFCSDAYTQCAADMLQIHGGIGFTWEHDTHLYLRRAKASAHLFGDPVHHRQVLADQVIGSSGHRS</sequence>
<evidence type="ECO:0000256" key="4">
    <source>
        <dbReference type="ARBA" id="ARBA00022827"/>
    </source>
</evidence>
<dbReference type="SUPFAM" id="SSF47203">
    <property type="entry name" value="Acyl-CoA dehydrogenase C-terminal domain-like"/>
    <property type="match status" value="1"/>
</dbReference>
<evidence type="ECO:0000256" key="5">
    <source>
        <dbReference type="ARBA" id="ARBA00023002"/>
    </source>
</evidence>
<keyword evidence="4" id="KW-0274">FAD</keyword>
<protein>
    <submittedName>
        <fullName evidence="8">Acyl-CoA/acyl-ACP dehydrogenase</fullName>
    </submittedName>
</protein>
<reference evidence="8 9" key="1">
    <citation type="submission" date="2020-04" db="EMBL/GenBank/DDBJ databases">
        <title>Novel species.</title>
        <authorList>
            <person name="Teo W.F.A."/>
            <person name="Lipun K."/>
            <person name="Srisuk N."/>
            <person name="Duangmal K."/>
        </authorList>
    </citation>
    <scope>NUCLEOTIDE SEQUENCE [LARGE SCALE GENOMIC DNA]</scope>
    <source>
        <strain evidence="8 9">K13G38</strain>
    </source>
</reference>
<evidence type="ECO:0000259" key="6">
    <source>
        <dbReference type="Pfam" id="PF00441"/>
    </source>
</evidence>
<gene>
    <name evidence="8" type="ORF">HFP15_05925</name>
</gene>
<evidence type="ECO:0000313" key="8">
    <source>
        <dbReference type="EMBL" id="NKQ52412.1"/>
    </source>
</evidence>
<evidence type="ECO:0000256" key="1">
    <source>
        <dbReference type="ARBA" id="ARBA00001974"/>
    </source>
</evidence>
<dbReference type="InterPro" id="IPR009075">
    <property type="entry name" value="AcylCo_DH/oxidase_C"/>
</dbReference>
<evidence type="ECO:0000256" key="3">
    <source>
        <dbReference type="ARBA" id="ARBA00022630"/>
    </source>
</evidence>
<evidence type="ECO:0000256" key="2">
    <source>
        <dbReference type="ARBA" id="ARBA00009347"/>
    </source>
</evidence>
<dbReference type="Pfam" id="PF00441">
    <property type="entry name" value="Acyl-CoA_dh_1"/>
    <property type="match status" value="1"/>
</dbReference>
<comment type="similarity">
    <text evidence="2">Belongs to the acyl-CoA dehydrogenase family.</text>
</comment>
<comment type="caution">
    <text evidence="8">The sequence shown here is derived from an EMBL/GenBank/DDBJ whole genome shotgun (WGS) entry which is preliminary data.</text>
</comment>
<dbReference type="RefSeq" id="WP_168512223.1">
    <property type="nucleotide sequence ID" value="NZ_JAAXLS010000002.1"/>
</dbReference>
<dbReference type="CDD" id="cd00567">
    <property type="entry name" value="ACAD"/>
    <property type="match status" value="1"/>
</dbReference>
<dbReference type="Gene3D" id="1.10.540.10">
    <property type="entry name" value="Acyl-CoA dehydrogenase/oxidase, N-terminal domain"/>
    <property type="match status" value="1"/>
</dbReference>
<evidence type="ECO:0000313" key="9">
    <source>
        <dbReference type="Proteomes" id="UP000715441"/>
    </source>
</evidence>
<dbReference type="EMBL" id="JAAXLS010000002">
    <property type="protein sequence ID" value="NKQ52412.1"/>
    <property type="molecule type" value="Genomic_DNA"/>
</dbReference>
<dbReference type="Gene3D" id="2.40.110.10">
    <property type="entry name" value="Butyryl-CoA Dehydrogenase, subunit A, domain 2"/>
    <property type="match status" value="1"/>
</dbReference>
<organism evidence="8 9">
    <name type="scientific">Amycolatopsis acididurans</name>
    <dbReference type="NCBI Taxonomy" id="2724524"/>
    <lineage>
        <taxon>Bacteria</taxon>
        <taxon>Bacillati</taxon>
        <taxon>Actinomycetota</taxon>
        <taxon>Actinomycetes</taxon>
        <taxon>Pseudonocardiales</taxon>
        <taxon>Pseudonocardiaceae</taxon>
        <taxon>Amycolatopsis</taxon>
    </lineage>
</organism>
<name>A0ABX1IY44_9PSEU</name>
<dbReference type="Gene3D" id="1.20.140.10">
    <property type="entry name" value="Butyryl-CoA Dehydrogenase, subunit A, domain 3"/>
    <property type="match status" value="1"/>
</dbReference>
<dbReference type="SUPFAM" id="SSF56645">
    <property type="entry name" value="Acyl-CoA dehydrogenase NM domain-like"/>
    <property type="match status" value="1"/>
</dbReference>
<keyword evidence="9" id="KW-1185">Reference proteome</keyword>
<accession>A0ABX1IY44</accession>
<keyword evidence="5" id="KW-0560">Oxidoreductase</keyword>
<dbReference type="InterPro" id="IPR036250">
    <property type="entry name" value="AcylCo_DH-like_C"/>
</dbReference>
<dbReference type="InterPro" id="IPR009100">
    <property type="entry name" value="AcylCoA_DH/oxidase_NM_dom_sf"/>
</dbReference>
<evidence type="ECO:0000259" key="7">
    <source>
        <dbReference type="Pfam" id="PF02771"/>
    </source>
</evidence>
<keyword evidence="3" id="KW-0285">Flavoprotein</keyword>
<proteinExistence type="inferred from homology"/>
<dbReference type="InterPro" id="IPR037069">
    <property type="entry name" value="AcylCoA_DH/ox_N_sf"/>
</dbReference>
<dbReference type="PANTHER" id="PTHR43884:SF20">
    <property type="entry name" value="ACYL-COA DEHYDROGENASE FADE28"/>
    <property type="match status" value="1"/>
</dbReference>
<dbReference type="InterPro" id="IPR046373">
    <property type="entry name" value="Acyl-CoA_Oxase/DH_mid-dom_sf"/>
</dbReference>
<comment type="cofactor">
    <cofactor evidence="1">
        <name>FAD</name>
        <dbReference type="ChEBI" id="CHEBI:57692"/>
    </cofactor>
</comment>
<feature type="domain" description="Acyl-CoA dehydrogenase/oxidase C-terminal" evidence="6">
    <location>
        <begin position="237"/>
        <end position="370"/>
    </location>
</feature>
<dbReference type="Proteomes" id="UP000715441">
    <property type="component" value="Unassembled WGS sequence"/>
</dbReference>